<dbReference type="Pfam" id="PF25975">
    <property type="entry name" value="CzcB_C"/>
    <property type="match status" value="1"/>
</dbReference>
<evidence type="ECO:0000259" key="5">
    <source>
        <dbReference type="Pfam" id="PF25975"/>
    </source>
</evidence>
<dbReference type="Pfam" id="PF25876">
    <property type="entry name" value="HH_MFP_RND"/>
    <property type="match status" value="1"/>
</dbReference>
<dbReference type="SUPFAM" id="SSF111369">
    <property type="entry name" value="HlyD-like secretion proteins"/>
    <property type="match status" value="1"/>
</dbReference>
<evidence type="ECO:0000259" key="3">
    <source>
        <dbReference type="Pfam" id="PF25876"/>
    </source>
</evidence>
<protein>
    <submittedName>
        <fullName evidence="6">Efflux RND transporter periplasmic adaptor subunit</fullName>
    </submittedName>
</protein>
<dbReference type="RefSeq" id="WP_310471667.1">
    <property type="nucleotide sequence ID" value="NZ_CP136522.1"/>
</dbReference>
<dbReference type="Gene3D" id="2.40.50.100">
    <property type="match status" value="1"/>
</dbReference>
<evidence type="ECO:0000313" key="7">
    <source>
        <dbReference type="Proteomes" id="UP001529491"/>
    </source>
</evidence>
<dbReference type="Gene3D" id="1.10.287.470">
    <property type="entry name" value="Helix hairpin bin"/>
    <property type="match status" value="1"/>
</dbReference>
<evidence type="ECO:0000313" key="6">
    <source>
        <dbReference type="EMBL" id="WOT04038.1"/>
    </source>
</evidence>
<feature type="domain" description="Multidrug resistance protein MdtA-like barrel-sandwich hybrid" evidence="4">
    <location>
        <begin position="59"/>
        <end position="194"/>
    </location>
</feature>
<sequence>MATDTSPKVTLLLFLLSCIAFSSSANVHPTAPKASTLTVAHKTYPNWVTLDAVIEPSKAATVSAQTSGRIIKINYDVNDVVAKDAPLLEITSKEQGAALAAAQADYAKANALNIEAQATLQRYNTLFPQGAIAAGLMDEARAYAKSTQQAMHAAKAGITQATESLNYTVVSAPFAGVVTQRHVQQGETVSPGQALYSGYSLTNMRAVAYVPQRYIDALAHQPKFKLSLANGMQLASDEINIFRFVDSIRRSYKVWITLPNSTDLQPGSLIKAQFVSGQRETLFIPQSALISANELNAVYLKQYNQWLLTQVRVGKKQGDQIEILAGLSDGDVIAVEADQTLLQLKQNKQRG</sequence>
<dbReference type="EMBL" id="CP136522">
    <property type="protein sequence ID" value="WOT04038.1"/>
    <property type="molecule type" value="Genomic_DNA"/>
</dbReference>
<accession>A0ABZ0JWT0</accession>
<feature type="domain" description="CzcB-like C-terminal circularly permuted SH3-like" evidence="5">
    <location>
        <begin position="284"/>
        <end position="336"/>
    </location>
</feature>
<dbReference type="Gene3D" id="2.40.30.170">
    <property type="match status" value="1"/>
</dbReference>
<dbReference type="Pfam" id="PF25917">
    <property type="entry name" value="BSH_RND"/>
    <property type="match status" value="1"/>
</dbReference>
<dbReference type="InterPro" id="IPR058624">
    <property type="entry name" value="MdtA-like_HH"/>
</dbReference>
<gene>
    <name evidence="6" type="ORF">RGE70_11910</name>
</gene>
<dbReference type="PANTHER" id="PTHR30469">
    <property type="entry name" value="MULTIDRUG RESISTANCE PROTEIN MDTA"/>
    <property type="match status" value="1"/>
</dbReference>
<feature type="chain" id="PRO_5045780880" evidence="2">
    <location>
        <begin position="26"/>
        <end position="351"/>
    </location>
</feature>
<evidence type="ECO:0000256" key="2">
    <source>
        <dbReference type="SAM" id="SignalP"/>
    </source>
</evidence>
<comment type="similarity">
    <text evidence="1">Belongs to the membrane fusion protein (MFP) (TC 8.A.1) family.</text>
</comment>
<reference evidence="6 7" key="1">
    <citation type="submission" date="2023-10" db="EMBL/GenBank/DDBJ databases">
        <title>Complete genome sequence of Shewanella sp. DAU334.</title>
        <authorList>
            <person name="Lee Y.-S."/>
            <person name="Jeong H.-R."/>
            <person name="Hwang E.-J."/>
            <person name="Choi Y.-L."/>
            <person name="Kim G.-D."/>
        </authorList>
    </citation>
    <scope>NUCLEOTIDE SEQUENCE [LARGE SCALE GENOMIC DNA]</scope>
    <source>
        <strain evidence="6 7">DAU334</strain>
    </source>
</reference>
<dbReference type="InterPro" id="IPR006143">
    <property type="entry name" value="RND_pump_MFP"/>
</dbReference>
<keyword evidence="7" id="KW-1185">Reference proteome</keyword>
<feature type="domain" description="Multidrug resistance protein MdtA-like alpha-helical hairpin" evidence="3">
    <location>
        <begin position="99"/>
        <end position="168"/>
    </location>
</feature>
<dbReference type="PANTHER" id="PTHR30469:SF18">
    <property type="entry name" value="RESISTANCE-NODULATION-CELL DIVISION (RND) EFFLUX MEMBRANE FUSION PROTEIN-RELATED"/>
    <property type="match status" value="1"/>
</dbReference>
<keyword evidence="2" id="KW-0732">Signal</keyword>
<dbReference type="InterPro" id="IPR058649">
    <property type="entry name" value="CzcB_C"/>
</dbReference>
<feature type="signal peptide" evidence="2">
    <location>
        <begin position="1"/>
        <end position="25"/>
    </location>
</feature>
<dbReference type="Gene3D" id="2.40.420.20">
    <property type="match status" value="1"/>
</dbReference>
<dbReference type="NCBIfam" id="TIGR01730">
    <property type="entry name" value="RND_mfp"/>
    <property type="match status" value="1"/>
</dbReference>
<evidence type="ECO:0000256" key="1">
    <source>
        <dbReference type="ARBA" id="ARBA00009477"/>
    </source>
</evidence>
<dbReference type="Proteomes" id="UP001529491">
    <property type="component" value="Chromosome"/>
</dbReference>
<evidence type="ECO:0000259" key="4">
    <source>
        <dbReference type="Pfam" id="PF25917"/>
    </source>
</evidence>
<proteinExistence type="inferred from homology"/>
<name>A0ABZ0JWT0_9GAMM</name>
<dbReference type="InterPro" id="IPR058625">
    <property type="entry name" value="MdtA-like_BSH"/>
</dbReference>
<organism evidence="6 7">
    <name type="scientific">Shewanella youngdeokensis</name>
    <dbReference type="NCBI Taxonomy" id="2999068"/>
    <lineage>
        <taxon>Bacteria</taxon>
        <taxon>Pseudomonadati</taxon>
        <taxon>Pseudomonadota</taxon>
        <taxon>Gammaproteobacteria</taxon>
        <taxon>Alteromonadales</taxon>
        <taxon>Shewanellaceae</taxon>
        <taxon>Shewanella</taxon>
    </lineage>
</organism>